<dbReference type="WBParaSite" id="maker-PairedContig_1144-snap-gene-5.37-mRNA-1">
    <property type="protein sequence ID" value="maker-PairedContig_1144-snap-gene-5.37-mRNA-1"/>
    <property type="gene ID" value="maker-PairedContig_1144-snap-gene-5.37"/>
</dbReference>
<evidence type="ECO:0000313" key="1">
    <source>
        <dbReference type="WBParaSite" id="maker-PairedContig_1144-snap-gene-5.37-mRNA-1"/>
    </source>
</evidence>
<protein>
    <submittedName>
        <fullName evidence="1">Uncharacterized protein</fullName>
    </submittedName>
</protein>
<name>A0A1I8E9J0_WUCBA</name>
<accession>A0A1I8E9J0</accession>
<sequence>MNENGRNVSTVMVEKRLSQRVDGGMKSQQFTSPQREQIGFLRRTFSFQIGKTKELFKLDSETSAMIKLRYKDVSKHVIWRDCALPEEYNWSCLTLNSGHSKRAAIRYSHAGNHQATILRHKDASATGKDLAIVPFGSPKTFPRTKHQRQQLFCTIYPTQTLPSTSLVKNEEGKRASRTTLMDPRAKTNETIVDIEDDQTPILKRIINSVRRSESSDGNESIVNLTAPRIEDESGFCESDVTNRDDIEPDLQIWRLTEEQKEERWRIEEE</sequence>
<dbReference type="STRING" id="6293.A0A1I8E9J0"/>
<organism evidence="1">
    <name type="scientific">Wuchereria bancrofti</name>
    <dbReference type="NCBI Taxonomy" id="6293"/>
    <lineage>
        <taxon>Eukaryota</taxon>
        <taxon>Metazoa</taxon>
        <taxon>Ecdysozoa</taxon>
        <taxon>Nematoda</taxon>
        <taxon>Chromadorea</taxon>
        <taxon>Rhabditida</taxon>
        <taxon>Spirurina</taxon>
        <taxon>Spiruromorpha</taxon>
        <taxon>Filarioidea</taxon>
        <taxon>Onchocercidae</taxon>
        <taxon>Wuchereria</taxon>
    </lineage>
</organism>
<dbReference type="AlphaFoldDB" id="A0A1I8E9J0"/>
<proteinExistence type="predicted"/>
<reference evidence="1" key="1">
    <citation type="submission" date="2016-11" db="UniProtKB">
        <authorList>
            <consortium name="WormBaseParasite"/>
        </authorList>
    </citation>
    <scope>IDENTIFICATION</scope>
    <source>
        <strain evidence="1">pt0022</strain>
    </source>
</reference>